<feature type="region of interest" description="Disordered" evidence="1">
    <location>
        <begin position="43"/>
        <end position="64"/>
    </location>
</feature>
<dbReference type="EMBL" id="JBGBPQ010000006">
    <property type="protein sequence ID" value="KAL1522805.1"/>
    <property type="molecule type" value="Genomic_DNA"/>
</dbReference>
<dbReference type="AlphaFoldDB" id="A0AB34JPD6"/>
<sequence length="126" mass="14032">MRVASPSKLGSRLLSSHSPLPPTLVPSSSSRTEAWEWMVVGNVPGRLKPRPPPSSTRSSEDAISHHLSQVYERSRQLHQELSIPALSEVDDRWRLLAMLKDIQGLQDGTDNPSFAELSFPRLVDSH</sequence>
<protein>
    <submittedName>
        <fullName evidence="2">Uncharacterized protein</fullName>
    </submittedName>
</protein>
<evidence type="ECO:0000256" key="1">
    <source>
        <dbReference type="SAM" id="MobiDB-lite"/>
    </source>
</evidence>
<organism evidence="2 3">
    <name type="scientific">Prymnesium parvum</name>
    <name type="common">Toxic golden alga</name>
    <dbReference type="NCBI Taxonomy" id="97485"/>
    <lineage>
        <taxon>Eukaryota</taxon>
        <taxon>Haptista</taxon>
        <taxon>Haptophyta</taxon>
        <taxon>Prymnesiophyceae</taxon>
        <taxon>Prymnesiales</taxon>
        <taxon>Prymnesiaceae</taxon>
        <taxon>Prymnesium</taxon>
    </lineage>
</organism>
<evidence type="ECO:0000313" key="3">
    <source>
        <dbReference type="Proteomes" id="UP001515480"/>
    </source>
</evidence>
<keyword evidence="3" id="KW-1185">Reference proteome</keyword>
<gene>
    <name evidence="2" type="ORF">AB1Y20_017776</name>
</gene>
<name>A0AB34JPD6_PRYPA</name>
<proteinExistence type="predicted"/>
<feature type="region of interest" description="Disordered" evidence="1">
    <location>
        <begin position="1"/>
        <end position="30"/>
    </location>
</feature>
<evidence type="ECO:0000313" key="2">
    <source>
        <dbReference type="EMBL" id="KAL1522805.1"/>
    </source>
</evidence>
<dbReference type="Proteomes" id="UP001515480">
    <property type="component" value="Unassembled WGS sequence"/>
</dbReference>
<accession>A0AB34JPD6</accession>
<comment type="caution">
    <text evidence="2">The sequence shown here is derived from an EMBL/GenBank/DDBJ whole genome shotgun (WGS) entry which is preliminary data.</text>
</comment>
<reference evidence="2 3" key="1">
    <citation type="journal article" date="2024" name="Science">
        <title>Giant polyketide synthase enzymes in the biosynthesis of giant marine polyether toxins.</title>
        <authorList>
            <person name="Fallon T.R."/>
            <person name="Shende V.V."/>
            <person name="Wierzbicki I.H."/>
            <person name="Pendleton A.L."/>
            <person name="Watervoot N.F."/>
            <person name="Auber R.P."/>
            <person name="Gonzalez D.J."/>
            <person name="Wisecaver J.H."/>
            <person name="Moore B.S."/>
        </authorList>
    </citation>
    <scope>NUCLEOTIDE SEQUENCE [LARGE SCALE GENOMIC DNA]</scope>
    <source>
        <strain evidence="2 3">12B1</strain>
    </source>
</reference>